<evidence type="ECO:0000313" key="6">
    <source>
        <dbReference type="Proteomes" id="UP001345013"/>
    </source>
</evidence>
<evidence type="ECO:0000256" key="2">
    <source>
        <dbReference type="ARBA" id="ARBA00022553"/>
    </source>
</evidence>
<dbReference type="EMBL" id="JAVRRG010000019">
    <property type="protein sequence ID" value="KAK5097236.1"/>
    <property type="molecule type" value="Genomic_DNA"/>
</dbReference>
<name>A0ABR0KJR5_9EURO</name>
<dbReference type="InterPro" id="IPR036291">
    <property type="entry name" value="NAD(P)-bd_dom_sf"/>
</dbReference>
<evidence type="ECO:0000259" key="4">
    <source>
        <dbReference type="Pfam" id="PF07993"/>
    </source>
</evidence>
<keyword evidence="2" id="KW-0597">Phosphoprotein</keyword>
<reference evidence="5 6" key="1">
    <citation type="submission" date="2023-08" db="EMBL/GenBank/DDBJ databases">
        <title>Black Yeasts Isolated from many extreme environments.</title>
        <authorList>
            <person name="Coleine C."/>
            <person name="Stajich J.E."/>
            <person name="Selbmann L."/>
        </authorList>
    </citation>
    <scope>NUCLEOTIDE SEQUENCE [LARGE SCALE GENOMIC DNA]</scope>
    <source>
        <strain evidence="5 6">CCFEE 5885</strain>
    </source>
</reference>
<keyword evidence="6" id="KW-1185">Reference proteome</keyword>
<accession>A0ABR0KJR5</accession>
<dbReference type="PANTHER" id="PTHR44845:SF4">
    <property type="entry name" value="NONRIBOSOMAL PEPTIDE SYNTHASE INPA"/>
    <property type="match status" value="1"/>
</dbReference>
<evidence type="ECO:0000313" key="5">
    <source>
        <dbReference type="EMBL" id="KAK5097236.1"/>
    </source>
</evidence>
<dbReference type="Pfam" id="PF07993">
    <property type="entry name" value="NAD_binding_4"/>
    <property type="match status" value="1"/>
</dbReference>
<dbReference type="SUPFAM" id="SSF51735">
    <property type="entry name" value="NAD(P)-binding Rossmann-fold domains"/>
    <property type="match status" value="1"/>
</dbReference>
<comment type="caution">
    <text evidence="5">The sequence shown here is derived from an EMBL/GenBank/DDBJ whole genome shotgun (WGS) entry which is preliminary data.</text>
</comment>
<evidence type="ECO:0000256" key="3">
    <source>
        <dbReference type="SAM" id="MobiDB-lite"/>
    </source>
</evidence>
<keyword evidence="1" id="KW-0596">Phosphopantetheine</keyword>
<dbReference type="PANTHER" id="PTHR44845">
    <property type="entry name" value="CARRIER DOMAIN-CONTAINING PROTEIN"/>
    <property type="match status" value="1"/>
</dbReference>
<protein>
    <recommendedName>
        <fullName evidence="4">Thioester reductase (TE) domain-containing protein</fullName>
    </recommendedName>
</protein>
<feature type="domain" description="Thioester reductase (TE)" evidence="4">
    <location>
        <begin position="44"/>
        <end position="151"/>
    </location>
</feature>
<sequence length="293" mass="32120">MHDKRSSFGKLALKRLSNNALQGRKSDDQQYPEGLEIPRACPPGDENLTATASRLSIAAATGYSQTKIVSKLLMHRAQKMGNVSDGEIVVPRMTIVHPGVIIGSGSSGVADPDDFFWRYVAASIGMGRYVPVLPKEREWINLTPVDEVASATVKAAVAENVQQTDTEVHRCLMRSGLLVSRFWEITAQMLIDRGIHLKTVSEREWLQGQEEDLKKRVEKHPLFSLSQLLSDGTVKGIRGPGPGSDEQLEKDNTEAVEVAVSANVKYLLDVGFLGALDEQSASTNTETFARNAY</sequence>
<evidence type="ECO:0000256" key="1">
    <source>
        <dbReference type="ARBA" id="ARBA00022450"/>
    </source>
</evidence>
<organism evidence="5 6">
    <name type="scientific">Lithohypha guttulata</name>
    <dbReference type="NCBI Taxonomy" id="1690604"/>
    <lineage>
        <taxon>Eukaryota</taxon>
        <taxon>Fungi</taxon>
        <taxon>Dikarya</taxon>
        <taxon>Ascomycota</taxon>
        <taxon>Pezizomycotina</taxon>
        <taxon>Eurotiomycetes</taxon>
        <taxon>Chaetothyriomycetidae</taxon>
        <taxon>Chaetothyriales</taxon>
        <taxon>Trichomeriaceae</taxon>
        <taxon>Lithohypha</taxon>
    </lineage>
</organism>
<dbReference type="Gene3D" id="3.40.50.720">
    <property type="entry name" value="NAD(P)-binding Rossmann-like Domain"/>
    <property type="match status" value="1"/>
</dbReference>
<dbReference type="InterPro" id="IPR013120">
    <property type="entry name" value="FAR_NAD-bd"/>
</dbReference>
<gene>
    <name evidence="5" type="ORF">LTR24_002283</name>
</gene>
<feature type="region of interest" description="Disordered" evidence="3">
    <location>
        <begin position="19"/>
        <end position="45"/>
    </location>
</feature>
<dbReference type="Proteomes" id="UP001345013">
    <property type="component" value="Unassembled WGS sequence"/>
</dbReference>
<proteinExistence type="predicted"/>